<comment type="caution">
    <text evidence="4">The sequence shown here is derived from an EMBL/GenBank/DDBJ whole genome shotgun (WGS) entry which is preliminary data.</text>
</comment>
<name>A0ABQ9EW39_TEGGR</name>
<dbReference type="InterPro" id="IPR013783">
    <property type="entry name" value="Ig-like_fold"/>
</dbReference>
<keyword evidence="2" id="KW-1015">Disulfide bond</keyword>
<keyword evidence="1" id="KW-0732">Signal</keyword>
<reference evidence="4 5" key="1">
    <citation type="submission" date="2022-12" db="EMBL/GenBank/DDBJ databases">
        <title>Chromosome-level genome of Tegillarca granosa.</title>
        <authorList>
            <person name="Kim J."/>
        </authorList>
    </citation>
    <scope>NUCLEOTIDE SEQUENCE [LARGE SCALE GENOMIC DNA]</scope>
    <source>
        <strain evidence="4">Teg-2019</strain>
        <tissue evidence="4">Adductor muscle</tissue>
    </source>
</reference>
<keyword evidence="5" id="KW-1185">Reference proteome</keyword>
<dbReference type="InterPro" id="IPR003599">
    <property type="entry name" value="Ig_sub"/>
</dbReference>
<evidence type="ECO:0000313" key="5">
    <source>
        <dbReference type="Proteomes" id="UP001217089"/>
    </source>
</evidence>
<sequence>MKTYDFKKVDHATWTLTGLSEFAVAGESFTLICNPQDSNVSDINWKRLDIDTTATGTKRASVGATGCKIEAGSDTLYQYTCEPGPVYKLTIPATVMTNSQNNIVWRCEFIFGSAVAEYKVKVQVPVSSVSIHADSAVDVIYDNVPKAFYCITNGCRPKANISVTTTGVTKGQLTESTIPQNDKPIITLDTIDIKVQEGDNLSRQCSAIGNPTPTVIWYRGSSEQTSGTGTSSTLVFSNIDRNQADTYQCKATTGKINFESNPPVVTVSLQNATENATNVVFTCNAADGFPTNYTYHGWYQNIVSTSVRSHTDFTGMLSDSNRKITISRVTFEDIGRYHCVVENGFHGRNPNVVQQGSSYFDVRVSAKFEPEEEPRKPGELHEKLTININFLATHQH</sequence>
<evidence type="ECO:0000256" key="2">
    <source>
        <dbReference type="ARBA" id="ARBA00023157"/>
    </source>
</evidence>
<dbReference type="InterPro" id="IPR036179">
    <property type="entry name" value="Ig-like_dom_sf"/>
</dbReference>
<evidence type="ECO:0000259" key="3">
    <source>
        <dbReference type="PROSITE" id="PS50835"/>
    </source>
</evidence>
<dbReference type="PANTHER" id="PTHR45080:SF8">
    <property type="entry name" value="IG-LIKE DOMAIN-CONTAINING PROTEIN"/>
    <property type="match status" value="1"/>
</dbReference>
<dbReference type="InterPro" id="IPR003598">
    <property type="entry name" value="Ig_sub2"/>
</dbReference>
<organism evidence="4 5">
    <name type="scientific">Tegillarca granosa</name>
    <name type="common">Malaysian cockle</name>
    <name type="synonym">Anadara granosa</name>
    <dbReference type="NCBI Taxonomy" id="220873"/>
    <lineage>
        <taxon>Eukaryota</taxon>
        <taxon>Metazoa</taxon>
        <taxon>Spiralia</taxon>
        <taxon>Lophotrochozoa</taxon>
        <taxon>Mollusca</taxon>
        <taxon>Bivalvia</taxon>
        <taxon>Autobranchia</taxon>
        <taxon>Pteriomorphia</taxon>
        <taxon>Arcoida</taxon>
        <taxon>Arcoidea</taxon>
        <taxon>Arcidae</taxon>
        <taxon>Tegillarca</taxon>
    </lineage>
</organism>
<proteinExistence type="predicted"/>
<dbReference type="EMBL" id="JARBDR010000666">
    <property type="protein sequence ID" value="KAJ8307960.1"/>
    <property type="molecule type" value="Genomic_DNA"/>
</dbReference>
<dbReference type="SUPFAM" id="SSF48726">
    <property type="entry name" value="Immunoglobulin"/>
    <property type="match status" value="2"/>
</dbReference>
<dbReference type="PROSITE" id="PS50835">
    <property type="entry name" value="IG_LIKE"/>
    <property type="match status" value="2"/>
</dbReference>
<dbReference type="PANTHER" id="PTHR45080">
    <property type="entry name" value="CONTACTIN 5"/>
    <property type="match status" value="1"/>
</dbReference>
<dbReference type="InterPro" id="IPR007110">
    <property type="entry name" value="Ig-like_dom"/>
</dbReference>
<dbReference type="Gene3D" id="2.60.40.10">
    <property type="entry name" value="Immunoglobulins"/>
    <property type="match status" value="2"/>
</dbReference>
<dbReference type="Proteomes" id="UP001217089">
    <property type="component" value="Unassembled WGS sequence"/>
</dbReference>
<accession>A0ABQ9EW39</accession>
<evidence type="ECO:0000256" key="1">
    <source>
        <dbReference type="ARBA" id="ARBA00022729"/>
    </source>
</evidence>
<gene>
    <name evidence="4" type="ORF">KUTeg_014490</name>
</gene>
<dbReference type="SMART" id="SM00409">
    <property type="entry name" value="IG"/>
    <property type="match status" value="3"/>
</dbReference>
<dbReference type="SMART" id="SM00408">
    <property type="entry name" value="IGc2"/>
    <property type="match status" value="2"/>
</dbReference>
<evidence type="ECO:0000313" key="4">
    <source>
        <dbReference type="EMBL" id="KAJ8307960.1"/>
    </source>
</evidence>
<dbReference type="Pfam" id="PF13927">
    <property type="entry name" value="Ig_3"/>
    <property type="match status" value="2"/>
</dbReference>
<dbReference type="CDD" id="cd00096">
    <property type="entry name" value="Ig"/>
    <property type="match status" value="2"/>
</dbReference>
<dbReference type="InterPro" id="IPR050958">
    <property type="entry name" value="Cell_Adh-Cytoskel_Orgn"/>
</dbReference>
<feature type="domain" description="Ig-like" evidence="3">
    <location>
        <begin position="279"/>
        <end position="365"/>
    </location>
</feature>
<feature type="domain" description="Ig-like" evidence="3">
    <location>
        <begin position="184"/>
        <end position="268"/>
    </location>
</feature>
<protein>
    <recommendedName>
        <fullName evidence="3">Ig-like domain-containing protein</fullName>
    </recommendedName>
</protein>